<accession>A0AAD4ET18</accession>
<dbReference type="InterPro" id="IPR010730">
    <property type="entry name" value="HET"/>
</dbReference>
<protein>
    <recommendedName>
        <fullName evidence="2">Heterokaryon incompatibility domain-containing protein</fullName>
    </recommendedName>
</protein>
<keyword evidence="4" id="KW-1185">Reference proteome</keyword>
<dbReference type="PANTHER" id="PTHR33112:SF15">
    <property type="entry name" value="HETEROKARYON INCOMPATIBILITY DOMAIN-CONTAINING PROTEIN"/>
    <property type="match status" value="1"/>
</dbReference>
<proteinExistence type="predicted"/>
<evidence type="ECO:0000313" key="3">
    <source>
        <dbReference type="EMBL" id="KAG7287141.1"/>
    </source>
</evidence>
<dbReference type="EMBL" id="JAHCVI010000003">
    <property type="protein sequence ID" value="KAG7287141.1"/>
    <property type="molecule type" value="Genomic_DNA"/>
</dbReference>
<name>A0AAD4ET18_9PEZI</name>
<feature type="region of interest" description="Disordered" evidence="1">
    <location>
        <begin position="19"/>
        <end position="47"/>
    </location>
</feature>
<dbReference type="Pfam" id="PF06985">
    <property type="entry name" value="HET"/>
    <property type="match status" value="1"/>
</dbReference>
<organism evidence="3 4">
    <name type="scientific">Staphylotrichum longicolle</name>
    <dbReference type="NCBI Taxonomy" id="669026"/>
    <lineage>
        <taxon>Eukaryota</taxon>
        <taxon>Fungi</taxon>
        <taxon>Dikarya</taxon>
        <taxon>Ascomycota</taxon>
        <taxon>Pezizomycotina</taxon>
        <taxon>Sordariomycetes</taxon>
        <taxon>Sordariomycetidae</taxon>
        <taxon>Sordariales</taxon>
        <taxon>Chaetomiaceae</taxon>
        <taxon>Staphylotrichum</taxon>
    </lineage>
</organism>
<sequence length="733" mass="80039">MTPTFTYRHLVQPLPPKRNLLNIATLPPPHPAQPAPTSSSPDHDHTPIEAFHRLDSFPDFPALRASASSPPSSSSSSSSGCDCCRLLRKTVRRAWGTRVCESGVTPLAEDDDDDGAYEGLLEAAWDGQVRIHRAGVRVRAVGGAAAERGGEQQRLGAVAAQGDGDGDGDGNRAVVVVGLTVEFGPAAGEVVSDEGEVLAGEIGRVLRFKMWDSVDVESDVSASRRNLPSGETLSERNVDLIKGWIDGCKTNHGNACQVKREWMPTRLLALDSLRLVETADGGVHDEDRRYAALSYTRGTASSDAAIRTTLDNLEERKGGMDLAELPRTFRDAVVACQALGIPFLWIDALCVMDDSEDRNREVALMSKTFGNAEVTLAATSCISPQSGFLGRNISAIPAAKIGDKKRYMVLAPQDDEHHGMRSSDVDASPWSQDAWALVERMLSARLVHFAKNKIYFECRRALRSEENDGESTALKPSSLWPKVDQGSDKQQYRPFFYEQWRSFLVNYCAKRLGGVADRLLPVRAVAEEMATAIDDEYLPFAGMWKRDLVAQLLWYTEPDSPQVKRPATQAPTWSWAHVDAKIGFVRGTTDGEMPRALAGNKFNVGEISDGSLTLTGYSREISAIHPIDSGDEWLAEMREEYPWDLVATGDDDDEPVPFAQGSLSDPEGIDSTARRLMYLHVTSEVHPTGLILAQTAGSDSAWRRIGVATIFDLGDLVADPPFVPDSVAHIVVV</sequence>
<feature type="region of interest" description="Disordered" evidence="1">
    <location>
        <begin position="62"/>
        <end position="81"/>
    </location>
</feature>
<dbReference type="PANTHER" id="PTHR33112">
    <property type="entry name" value="DOMAIN PROTEIN, PUTATIVE-RELATED"/>
    <property type="match status" value="1"/>
</dbReference>
<reference evidence="3" key="1">
    <citation type="submission" date="2023-02" db="EMBL/GenBank/DDBJ databases">
        <authorList>
            <person name="Palmer J.M."/>
        </authorList>
    </citation>
    <scope>NUCLEOTIDE SEQUENCE</scope>
    <source>
        <strain evidence="3">FW57</strain>
    </source>
</reference>
<gene>
    <name evidence="3" type="ORF">NEMBOFW57_006646</name>
</gene>
<feature type="compositionally biased region" description="Low complexity" evidence="1">
    <location>
        <begin position="65"/>
        <end position="79"/>
    </location>
</feature>
<comment type="caution">
    <text evidence="3">The sequence shown here is derived from an EMBL/GenBank/DDBJ whole genome shotgun (WGS) entry which is preliminary data.</text>
</comment>
<evidence type="ECO:0000313" key="4">
    <source>
        <dbReference type="Proteomes" id="UP001197093"/>
    </source>
</evidence>
<feature type="region of interest" description="Disordered" evidence="1">
    <location>
        <begin position="467"/>
        <end position="486"/>
    </location>
</feature>
<dbReference type="AlphaFoldDB" id="A0AAD4ET18"/>
<evidence type="ECO:0000259" key="2">
    <source>
        <dbReference type="Pfam" id="PF06985"/>
    </source>
</evidence>
<evidence type="ECO:0000256" key="1">
    <source>
        <dbReference type="SAM" id="MobiDB-lite"/>
    </source>
</evidence>
<feature type="domain" description="Heterokaryon incompatibility" evidence="2">
    <location>
        <begin position="290"/>
        <end position="439"/>
    </location>
</feature>
<dbReference type="Proteomes" id="UP001197093">
    <property type="component" value="Unassembled WGS sequence"/>
</dbReference>